<comment type="catalytic activity">
    <reaction evidence="2">
        <text>L-lysyl-[protein] + 2-oxoglutarate + O2 = 4-hydroxy-L-lysyl-[protein] + succinate + CO2</text>
        <dbReference type="Rhea" id="RHEA:57156"/>
        <dbReference type="Rhea" id="RHEA-COMP:9752"/>
        <dbReference type="Rhea" id="RHEA-COMP:15084"/>
        <dbReference type="ChEBI" id="CHEBI:15379"/>
        <dbReference type="ChEBI" id="CHEBI:16526"/>
        <dbReference type="ChEBI" id="CHEBI:16810"/>
        <dbReference type="ChEBI" id="CHEBI:29969"/>
        <dbReference type="ChEBI" id="CHEBI:30031"/>
        <dbReference type="ChEBI" id="CHEBI:141495"/>
    </reaction>
</comment>
<evidence type="ECO:0000256" key="3">
    <source>
        <dbReference type="ARBA" id="ARBA00082904"/>
    </source>
</evidence>
<organism evidence="5 6">
    <name type="scientific">Pyrocoelia pectoralis</name>
    <dbReference type="NCBI Taxonomy" id="417401"/>
    <lineage>
        <taxon>Eukaryota</taxon>
        <taxon>Metazoa</taxon>
        <taxon>Ecdysozoa</taxon>
        <taxon>Arthropoda</taxon>
        <taxon>Hexapoda</taxon>
        <taxon>Insecta</taxon>
        <taxon>Pterygota</taxon>
        <taxon>Neoptera</taxon>
        <taxon>Endopterygota</taxon>
        <taxon>Coleoptera</taxon>
        <taxon>Polyphaga</taxon>
        <taxon>Elateriformia</taxon>
        <taxon>Elateroidea</taxon>
        <taxon>Lampyridae</taxon>
        <taxon>Lampyrinae</taxon>
        <taxon>Pyrocoelia</taxon>
    </lineage>
</organism>
<dbReference type="PANTHER" id="PTHR12480:SF6">
    <property type="entry name" value="2-OXOGLUTARATE AND IRON-DEPENDENT OXYGENASE JMJD4"/>
    <property type="match status" value="1"/>
</dbReference>
<feature type="domain" description="JmjC" evidence="4">
    <location>
        <begin position="127"/>
        <end position="275"/>
    </location>
</feature>
<gene>
    <name evidence="5" type="ORF">RI129_004209</name>
</gene>
<evidence type="ECO:0000256" key="1">
    <source>
        <dbReference type="ARBA" id="ARBA00038068"/>
    </source>
</evidence>
<protein>
    <recommendedName>
        <fullName evidence="3">Jumonji domain-containing protein 4</fullName>
    </recommendedName>
</protein>
<dbReference type="InterPro" id="IPR050910">
    <property type="entry name" value="JMJD6_ArgDemeth/LysHydrox"/>
</dbReference>
<name>A0AAN7VBW1_9COLE</name>
<dbReference type="Pfam" id="PF13621">
    <property type="entry name" value="Cupin_8"/>
    <property type="match status" value="1"/>
</dbReference>
<dbReference type="GO" id="GO:0043565">
    <property type="term" value="F:sequence-specific DNA binding"/>
    <property type="evidence" value="ECO:0007669"/>
    <property type="project" value="TreeGrafter"/>
</dbReference>
<evidence type="ECO:0000259" key="4">
    <source>
        <dbReference type="PROSITE" id="PS51184"/>
    </source>
</evidence>
<dbReference type="Gene3D" id="2.60.120.650">
    <property type="entry name" value="Cupin"/>
    <property type="match status" value="1"/>
</dbReference>
<dbReference type="SUPFAM" id="SSF51197">
    <property type="entry name" value="Clavaminate synthase-like"/>
    <property type="match status" value="1"/>
</dbReference>
<comment type="similarity">
    <text evidence="1">Belongs to the JMJD6 family.</text>
</comment>
<keyword evidence="6" id="KW-1185">Reference proteome</keyword>
<comment type="caution">
    <text evidence="5">The sequence shown here is derived from an EMBL/GenBank/DDBJ whole genome shotgun (WGS) entry which is preliminary data.</text>
</comment>
<dbReference type="PANTHER" id="PTHR12480">
    <property type="entry name" value="ARGININE DEMETHYLASE AND LYSYL-HYDROXYLASE JMJD"/>
    <property type="match status" value="1"/>
</dbReference>
<dbReference type="GO" id="GO:0016706">
    <property type="term" value="F:2-oxoglutarate-dependent dioxygenase activity"/>
    <property type="evidence" value="ECO:0007669"/>
    <property type="project" value="TreeGrafter"/>
</dbReference>
<evidence type="ECO:0000313" key="5">
    <source>
        <dbReference type="EMBL" id="KAK5645745.1"/>
    </source>
</evidence>
<dbReference type="AlphaFoldDB" id="A0AAN7VBW1"/>
<reference evidence="5 6" key="1">
    <citation type="journal article" date="2024" name="Insects">
        <title>An Improved Chromosome-Level Genome Assembly of the Firefly Pyrocoelia pectoralis.</title>
        <authorList>
            <person name="Fu X."/>
            <person name="Meyer-Rochow V.B."/>
            <person name="Ballantyne L."/>
            <person name="Zhu X."/>
        </authorList>
    </citation>
    <scope>NUCLEOTIDE SEQUENCE [LARGE SCALE GENOMIC DNA]</scope>
    <source>
        <strain evidence="5">XCY_ONT2</strain>
    </source>
</reference>
<dbReference type="GO" id="GO:0005634">
    <property type="term" value="C:nucleus"/>
    <property type="evidence" value="ECO:0007669"/>
    <property type="project" value="TreeGrafter"/>
</dbReference>
<evidence type="ECO:0000313" key="6">
    <source>
        <dbReference type="Proteomes" id="UP001329430"/>
    </source>
</evidence>
<dbReference type="InterPro" id="IPR003347">
    <property type="entry name" value="JmjC_dom"/>
</dbReference>
<dbReference type="PROSITE" id="PS51184">
    <property type="entry name" value="JMJC"/>
    <property type="match status" value="1"/>
</dbReference>
<dbReference type="InterPro" id="IPR041667">
    <property type="entry name" value="Cupin_8"/>
</dbReference>
<dbReference type="EMBL" id="JAVRBK010000003">
    <property type="protein sequence ID" value="KAK5645745.1"/>
    <property type="molecule type" value="Genomic_DNA"/>
</dbReference>
<dbReference type="GO" id="GO:0005737">
    <property type="term" value="C:cytoplasm"/>
    <property type="evidence" value="ECO:0007669"/>
    <property type="project" value="TreeGrafter"/>
</dbReference>
<dbReference type="GO" id="GO:0045905">
    <property type="term" value="P:positive regulation of translational termination"/>
    <property type="evidence" value="ECO:0007669"/>
    <property type="project" value="TreeGrafter"/>
</dbReference>
<evidence type="ECO:0000256" key="2">
    <source>
        <dbReference type="ARBA" id="ARBA00047762"/>
    </source>
</evidence>
<dbReference type="SMART" id="SM00558">
    <property type="entry name" value="JmjC"/>
    <property type="match status" value="1"/>
</dbReference>
<sequence length="388" mass="46227">MTNEIEIDSSKFQLYNYEYSEPAIINLKISYNEFFEKYLSKNQACLIKNIAGDWNSSKLWIKEDSPNFSYLQQTYGDSVVSVTNCDRQSTYNQQPVKWKFRDYLDYWENRISNSNESTLYVKDWHLKNENPKDDFYDIPLYFASDWLNEYLIENSIDDYRFVYMGVNGTWSPFHVDVMTSYSWSTNVFGQKLWVLFPPGEEEHFYDSLGNLPNDTTDVKNKGKHFEIVQNPGDAMFVPSNWHHQVWNVTDTISINHNWINGCNLHNVWKAMEKNLMEVKIEINDCSDMENFLDHSQLMLKASFGFNFKEYFEFMLYIAMKRIHSLKKEEDIKLFEKYSLGRNHTEYDLRSIRYTLLDLINHCDTKELGCFQNLQCPPEYLLQLIDDIL</sequence>
<proteinExistence type="inferred from homology"/>
<accession>A0AAN7VBW1</accession>
<dbReference type="Proteomes" id="UP001329430">
    <property type="component" value="Chromosome 3"/>
</dbReference>